<keyword evidence="2" id="KW-0560">Oxidoreductase</keyword>
<comment type="caution">
    <text evidence="2">The sequence shown here is derived from an EMBL/GenBank/DDBJ whole genome shotgun (WGS) entry which is preliminary data.</text>
</comment>
<dbReference type="RefSeq" id="WP_110125501.1">
    <property type="nucleotide sequence ID" value="NZ_QHLY01000005.1"/>
</dbReference>
<evidence type="ECO:0000313" key="3">
    <source>
        <dbReference type="Proteomes" id="UP000246722"/>
    </source>
</evidence>
<dbReference type="Proteomes" id="UP000246722">
    <property type="component" value="Unassembled WGS sequence"/>
</dbReference>
<keyword evidence="2" id="KW-0503">Monooxygenase</keyword>
<keyword evidence="3" id="KW-1185">Reference proteome</keyword>
<organism evidence="2 3">
    <name type="scientific">Cryobacterium arcticum</name>
    <dbReference type="NCBI Taxonomy" id="670052"/>
    <lineage>
        <taxon>Bacteria</taxon>
        <taxon>Bacillati</taxon>
        <taxon>Actinomycetota</taxon>
        <taxon>Actinomycetes</taxon>
        <taxon>Micrococcales</taxon>
        <taxon>Microbacteriaceae</taxon>
        <taxon>Cryobacterium</taxon>
    </lineage>
</organism>
<gene>
    <name evidence="2" type="ORF">CTB96_03425</name>
</gene>
<sequence length="100" mass="10695">MTAIVHLALQLDPTKLDIVPALFTEVLTATRAWPGNEGLEVIVDDADPAHVIVVETWASAADHDAYAAWRTTPEGASRLGEVLAAPPVKTVFSERIPLAL</sequence>
<protein>
    <submittedName>
        <fullName evidence="2">Monooxygenase</fullName>
    </submittedName>
</protein>
<dbReference type="AlphaFoldDB" id="A0A318A201"/>
<proteinExistence type="predicted"/>
<dbReference type="EMBL" id="QHLY01000005">
    <property type="protein sequence ID" value="PXA71978.1"/>
    <property type="molecule type" value="Genomic_DNA"/>
</dbReference>
<name>A0A318A201_9MICO</name>
<evidence type="ECO:0000313" key="2">
    <source>
        <dbReference type="EMBL" id="PXA71978.1"/>
    </source>
</evidence>
<dbReference type="InterPro" id="IPR011008">
    <property type="entry name" value="Dimeric_a/b-barrel"/>
</dbReference>
<reference evidence="2 3" key="1">
    <citation type="submission" date="2018-05" db="EMBL/GenBank/DDBJ databases">
        <title>Genetic diversity of glacier-inhabiting Cryobacterium bacteria in China and description of Cryobacterium mengkeensis sp. nov. and Arthrobacter glacialis sp. nov.</title>
        <authorList>
            <person name="Liu Q."/>
            <person name="Xin Y.-H."/>
        </authorList>
    </citation>
    <scope>NUCLEOTIDE SEQUENCE [LARGE SCALE GENOMIC DNA]</scope>
    <source>
        <strain evidence="2 3">SK-1</strain>
    </source>
</reference>
<accession>A0A318A201</accession>
<dbReference type="InterPro" id="IPR007138">
    <property type="entry name" value="ABM_dom"/>
</dbReference>
<dbReference type="Pfam" id="PF03992">
    <property type="entry name" value="ABM"/>
    <property type="match status" value="1"/>
</dbReference>
<dbReference type="GO" id="GO:0004497">
    <property type="term" value="F:monooxygenase activity"/>
    <property type="evidence" value="ECO:0007669"/>
    <property type="project" value="UniProtKB-KW"/>
</dbReference>
<evidence type="ECO:0000259" key="1">
    <source>
        <dbReference type="Pfam" id="PF03992"/>
    </source>
</evidence>
<dbReference type="Gene3D" id="3.30.70.100">
    <property type="match status" value="1"/>
</dbReference>
<dbReference type="SUPFAM" id="SSF54909">
    <property type="entry name" value="Dimeric alpha+beta barrel"/>
    <property type="match status" value="1"/>
</dbReference>
<feature type="domain" description="ABM" evidence="1">
    <location>
        <begin position="4"/>
        <end position="67"/>
    </location>
</feature>
<dbReference type="OrthoDB" id="7867302at2"/>